<dbReference type="AlphaFoldDB" id="A0AA88GI59"/>
<feature type="transmembrane region" description="Helical" evidence="1">
    <location>
        <begin position="328"/>
        <end position="346"/>
    </location>
</feature>
<evidence type="ECO:0000313" key="3">
    <source>
        <dbReference type="Proteomes" id="UP000816034"/>
    </source>
</evidence>
<sequence>MRLSVLSCSSSSLVPRLILLSSLFVVVHIFHHLLHTLHHDDGHYSSFTHVQGAMTVQLQSNTNNYTIPKSFANAIDAAMQQLTTDSEFIQGMTDLGILFPTPNCVVLPGTSTNQVPKFPSTLVLPRGSSTSAPPFTSLILCYEENAVLNWPKVHELAGRILMRILNQQYKVTIPYSFAKVNTTQYGYFGTLKNLVDTGACDVAIASTNLDSVRLPQVHFNCPYGSSSSGFLRSALEPNVSIGTSQHNYAIANFPLAQITAVPTGLTDCFPYILQNKVHVMLADAIDLQTWLNSHKSECSSCVAKAFGDPFTYGSFITNNIANSGIRNSINYIMMVLVVGILMFQLWM</sequence>
<dbReference type="Proteomes" id="UP000816034">
    <property type="component" value="Unassembled WGS sequence"/>
</dbReference>
<gene>
    <name evidence="2" type="ORF">C9374_006395</name>
</gene>
<dbReference type="EMBL" id="PYSW02000027">
    <property type="protein sequence ID" value="KAG2381406.1"/>
    <property type="molecule type" value="Genomic_DNA"/>
</dbReference>
<keyword evidence="3" id="KW-1185">Reference proteome</keyword>
<organism evidence="2 3">
    <name type="scientific">Naegleria lovaniensis</name>
    <name type="common">Amoeba</name>
    <dbReference type="NCBI Taxonomy" id="51637"/>
    <lineage>
        <taxon>Eukaryota</taxon>
        <taxon>Discoba</taxon>
        <taxon>Heterolobosea</taxon>
        <taxon>Tetramitia</taxon>
        <taxon>Eutetramitia</taxon>
        <taxon>Vahlkampfiidae</taxon>
        <taxon>Naegleria</taxon>
    </lineage>
</organism>
<proteinExistence type="predicted"/>
<protein>
    <submittedName>
        <fullName evidence="2">Uncharacterized protein</fullName>
    </submittedName>
</protein>
<evidence type="ECO:0000256" key="1">
    <source>
        <dbReference type="SAM" id="Phobius"/>
    </source>
</evidence>
<dbReference type="Gene3D" id="3.40.190.10">
    <property type="entry name" value="Periplasmic binding protein-like II"/>
    <property type="match status" value="1"/>
</dbReference>
<accession>A0AA88GI59</accession>
<dbReference type="GeneID" id="68098849"/>
<comment type="caution">
    <text evidence="2">The sequence shown here is derived from an EMBL/GenBank/DDBJ whole genome shotgun (WGS) entry which is preliminary data.</text>
</comment>
<keyword evidence="1" id="KW-0812">Transmembrane</keyword>
<dbReference type="RefSeq" id="XP_044547086.1">
    <property type="nucleotide sequence ID" value="XM_044696250.1"/>
</dbReference>
<reference evidence="2 3" key="1">
    <citation type="journal article" date="2018" name="BMC Genomics">
        <title>The genome of Naegleria lovaniensis, the basis for a comparative approach to unravel pathogenicity factors of the human pathogenic amoeba N. fowleri.</title>
        <authorList>
            <person name="Liechti N."/>
            <person name="Schurch N."/>
            <person name="Bruggmann R."/>
            <person name="Wittwer M."/>
        </authorList>
    </citation>
    <scope>NUCLEOTIDE SEQUENCE [LARGE SCALE GENOMIC DNA]</scope>
    <source>
        <strain evidence="2 3">ATCC 30569</strain>
    </source>
</reference>
<keyword evidence="1" id="KW-0472">Membrane</keyword>
<dbReference type="SUPFAM" id="SSF53850">
    <property type="entry name" value="Periplasmic binding protein-like II"/>
    <property type="match status" value="1"/>
</dbReference>
<keyword evidence="1" id="KW-1133">Transmembrane helix</keyword>
<name>A0AA88GI59_NAELO</name>
<evidence type="ECO:0000313" key="2">
    <source>
        <dbReference type="EMBL" id="KAG2381406.1"/>
    </source>
</evidence>